<sequence length="332" mass="34664">MIRWGILGAGGIAGSVCDDIALSEGSTVTAVAARDAGRASAFAERYGAARGYGAYADLVADDEVDVVYVATTHPHHREHALLAIEAGKAVLIEKPVCLNAADAREVLDAARAAGVFAMEAMWMRLNPLVRKAAELVAEGAIGELRGVRAEFGLGLPYDPSHRLYDLGNGGGALLDLGIYPATLAYLLLGRPDSVHTSGELAPTGADDTAAMEWIYDGVPRAHLWSSVSTAAPNQAAILGTTASITLENVCRPSAMTLHSTDGTRTDFPDPLAGRGHGYGPEIAEVERCLTESLLESPLVPHAETLEILELLDAARASLGVVYPSENGGTKAS</sequence>
<organism evidence="5 6">
    <name type="scientific">Actinocorallia longicatena</name>
    <dbReference type="NCBI Taxonomy" id="111803"/>
    <lineage>
        <taxon>Bacteria</taxon>
        <taxon>Bacillati</taxon>
        <taxon>Actinomycetota</taxon>
        <taxon>Actinomycetes</taxon>
        <taxon>Streptosporangiales</taxon>
        <taxon>Thermomonosporaceae</taxon>
        <taxon>Actinocorallia</taxon>
    </lineage>
</organism>
<evidence type="ECO:0000259" key="4">
    <source>
        <dbReference type="Pfam" id="PF22725"/>
    </source>
</evidence>
<accession>A0ABP6QF91</accession>
<dbReference type="Gene3D" id="3.40.50.720">
    <property type="entry name" value="NAD(P)-binding Rossmann-like Domain"/>
    <property type="match status" value="1"/>
</dbReference>
<gene>
    <name evidence="5" type="ORF">GCM10010468_53980</name>
</gene>
<dbReference type="PANTHER" id="PTHR22604:SF105">
    <property type="entry name" value="TRANS-1,2-DIHYDROBENZENE-1,2-DIOL DEHYDROGENASE"/>
    <property type="match status" value="1"/>
</dbReference>
<feature type="domain" description="Gfo/Idh/MocA-like oxidoreductase N-terminal" evidence="3">
    <location>
        <begin position="2"/>
        <end position="118"/>
    </location>
</feature>
<evidence type="ECO:0000313" key="6">
    <source>
        <dbReference type="Proteomes" id="UP001501237"/>
    </source>
</evidence>
<keyword evidence="6" id="KW-1185">Reference proteome</keyword>
<dbReference type="Pfam" id="PF22725">
    <property type="entry name" value="GFO_IDH_MocA_C3"/>
    <property type="match status" value="1"/>
</dbReference>
<dbReference type="Pfam" id="PF01408">
    <property type="entry name" value="GFO_IDH_MocA"/>
    <property type="match status" value="1"/>
</dbReference>
<dbReference type="InterPro" id="IPR000683">
    <property type="entry name" value="Gfo/Idh/MocA-like_OxRdtase_N"/>
</dbReference>
<evidence type="ECO:0000256" key="2">
    <source>
        <dbReference type="ARBA" id="ARBA00023002"/>
    </source>
</evidence>
<comment type="similarity">
    <text evidence="1">Belongs to the Gfo/Idh/MocA family.</text>
</comment>
<evidence type="ECO:0000313" key="5">
    <source>
        <dbReference type="EMBL" id="GAA3225962.1"/>
    </source>
</evidence>
<reference evidence="6" key="1">
    <citation type="journal article" date="2019" name="Int. J. Syst. Evol. Microbiol.">
        <title>The Global Catalogue of Microorganisms (GCM) 10K type strain sequencing project: providing services to taxonomists for standard genome sequencing and annotation.</title>
        <authorList>
            <consortium name="The Broad Institute Genomics Platform"/>
            <consortium name="The Broad Institute Genome Sequencing Center for Infectious Disease"/>
            <person name="Wu L."/>
            <person name="Ma J."/>
        </authorList>
    </citation>
    <scope>NUCLEOTIDE SEQUENCE [LARGE SCALE GENOMIC DNA]</scope>
    <source>
        <strain evidence="6">JCM 9377</strain>
    </source>
</reference>
<dbReference type="SUPFAM" id="SSF55347">
    <property type="entry name" value="Glyceraldehyde-3-phosphate dehydrogenase-like, C-terminal domain"/>
    <property type="match status" value="1"/>
</dbReference>
<evidence type="ECO:0000259" key="3">
    <source>
        <dbReference type="Pfam" id="PF01408"/>
    </source>
</evidence>
<comment type="caution">
    <text evidence="5">The sequence shown here is derived from an EMBL/GenBank/DDBJ whole genome shotgun (WGS) entry which is preliminary data.</text>
</comment>
<dbReference type="SUPFAM" id="SSF51735">
    <property type="entry name" value="NAD(P)-binding Rossmann-fold domains"/>
    <property type="match status" value="1"/>
</dbReference>
<dbReference type="InterPro" id="IPR036291">
    <property type="entry name" value="NAD(P)-bd_dom_sf"/>
</dbReference>
<dbReference type="InterPro" id="IPR050984">
    <property type="entry name" value="Gfo/Idh/MocA_domain"/>
</dbReference>
<evidence type="ECO:0000256" key="1">
    <source>
        <dbReference type="ARBA" id="ARBA00010928"/>
    </source>
</evidence>
<dbReference type="PANTHER" id="PTHR22604">
    <property type="entry name" value="OXIDOREDUCTASES"/>
    <property type="match status" value="1"/>
</dbReference>
<keyword evidence="2" id="KW-0560">Oxidoreductase</keyword>
<feature type="domain" description="GFO/IDH/MocA-like oxidoreductase" evidence="4">
    <location>
        <begin position="129"/>
        <end position="244"/>
    </location>
</feature>
<dbReference type="RefSeq" id="WP_344833551.1">
    <property type="nucleotide sequence ID" value="NZ_BAAAUV010000015.1"/>
</dbReference>
<protein>
    <submittedName>
        <fullName evidence="5">Gfo/Idh/MocA family oxidoreductase</fullName>
    </submittedName>
</protein>
<proteinExistence type="inferred from homology"/>
<dbReference type="InterPro" id="IPR055170">
    <property type="entry name" value="GFO_IDH_MocA-like_dom"/>
</dbReference>
<name>A0ABP6QF91_9ACTN</name>
<dbReference type="Gene3D" id="3.30.360.10">
    <property type="entry name" value="Dihydrodipicolinate Reductase, domain 2"/>
    <property type="match status" value="1"/>
</dbReference>
<dbReference type="EMBL" id="BAAAUV010000015">
    <property type="protein sequence ID" value="GAA3225962.1"/>
    <property type="molecule type" value="Genomic_DNA"/>
</dbReference>
<dbReference type="Proteomes" id="UP001501237">
    <property type="component" value="Unassembled WGS sequence"/>
</dbReference>